<name>A0A7M1SU39_9MICO</name>
<dbReference type="Pfam" id="PF02826">
    <property type="entry name" value="2-Hacid_dh_C"/>
    <property type="match status" value="1"/>
</dbReference>
<dbReference type="GO" id="GO:0051287">
    <property type="term" value="F:NAD binding"/>
    <property type="evidence" value="ECO:0007669"/>
    <property type="project" value="InterPro"/>
</dbReference>
<proteinExistence type="inferred from homology"/>
<dbReference type="PANTHER" id="PTHR42789">
    <property type="entry name" value="D-ISOMER SPECIFIC 2-HYDROXYACID DEHYDROGENASE FAMILY PROTEIN (AFU_ORTHOLOGUE AFUA_6G10090)"/>
    <property type="match status" value="1"/>
</dbReference>
<reference evidence="7 8" key="1">
    <citation type="submission" date="2020-10" db="EMBL/GenBank/DDBJ databases">
        <title>Haloactinobacterium sp. RN3S43, a bacterium isolated from saline soil.</title>
        <authorList>
            <person name="Sun J.-Q."/>
        </authorList>
    </citation>
    <scope>NUCLEOTIDE SEQUENCE [LARGE SCALE GENOMIC DNA]</scope>
    <source>
        <strain evidence="7 8">RN3S43</strain>
    </source>
</reference>
<dbReference type="Gene3D" id="3.40.50.720">
    <property type="entry name" value="NAD(P)-binding Rossmann-like Domain"/>
    <property type="match status" value="2"/>
</dbReference>
<evidence type="ECO:0000256" key="1">
    <source>
        <dbReference type="ARBA" id="ARBA00005854"/>
    </source>
</evidence>
<dbReference type="CDD" id="cd12167">
    <property type="entry name" value="2-Hacid_dh_8"/>
    <property type="match status" value="1"/>
</dbReference>
<feature type="domain" description="D-isomer specific 2-hydroxyacid dehydrogenase catalytic" evidence="5">
    <location>
        <begin position="68"/>
        <end position="328"/>
    </location>
</feature>
<gene>
    <name evidence="7" type="ORF">IM660_18545</name>
</gene>
<dbReference type="PANTHER" id="PTHR42789:SF1">
    <property type="entry name" value="D-ISOMER SPECIFIC 2-HYDROXYACID DEHYDROGENASE FAMILY PROTEIN (AFU_ORTHOLOGUE AFUA_6G10090)"/>
    <property type="match status" value="1"/>
</dbReference>
<keyword evidence="8" id="KW-1185">Reference proteome</keyword>
<dbReference type="PROSITE" id="PS00670">
    <property type="entry name" value="D_2_HYDROXYACID_DH_2"/>
    <property type="match status" value="1"/>
</dbReference>
<sequence length="340" mass="36250">MTPAAVERGERVAVLMSTGLIERIFSARDRSRLRAAGAVRLPAVDAIGLPDLTAIGPETEVVVTGWDSPALAVEILDHAPKLRLIAHTGGSIRAIVPAEVYDRGVAVTTVSAVLADAVAEFTAMAMIAGLRRATLLHERMRRGDDWESLAAEAPGRLLRAQTVGLVGASRVGRAVIGLLAGFGCRVLVSDPFLTPDDASQLGVELVTFHNLLTLSDVVSLHAPVLPETRRMIGAAELARMRDGALLINTARAALLDASAVLNAVRSGRLSAVLDVFDQEPLPPDSPWRHLENAMVTPHIAALTVETLRAQGEAVVDEIERFRAGESLVGEISREMYDRIA</sequence>
<organism evidence="7 8">
    <name type="scientific">Ruania alkalisoli</name>
    <dbReference type="NCBI Taxonomy" id="2779775"/>
    <lineage>
        <taxon>Bacteria</taxon>
        <taxon>Bacillati</taxon>
        <taxon>Actinomycetota</taxon>
        <taxon>Actinomycetes</taxon>
        <taxon>Micrococcales</taxon>
        <taxon>Ruaniaceae</taxon>
        <taxon>Ruania</taxon>
    </lineage>
</organism>
<evidence type="ECO:0000313" key="8">
    <source>
        <dbReference type="Proteomes" id="UP000593758"/>
    </source>
</evidence>
<dbReference type="SUPFAM" id="SSF51735">
    <property type="entry name" value="NAD(P)-binding Rossmann-fold domains"/>
    <property type="match status" value="1"/>
</dbReference>
<dbReference type="RefSeq" id="WP_193497232.1">
    <property type="nucleotide sequence ID" value="NZ_CP063169.1"/>
</dbReference>
<dbReference type="SUPFAM" id="SSF52283">
    <property type="entry name" value="Formate/glycerate dehydrogenase catalytic domain-like"/>
    <property type="match status" value="1"/>
</dbReference>
<dbReference type="GO" id="GO:0016616">
    <property type="term" value="F:oxidoreductase activity, acting on the CH-OH group of donors, NAD or NADP as acceptor"/>
    <property type="evidence" value="ECO:0007669"/>
    <property type="project" value="InterPro"/>
</dbReference>
<accession>A0A7M1SU39</accession>
<evidence type="ECO:0000259" key="6">
    <source>
        <dbReference type="Pfam" id="PF02826"/>
    </source>
</evidence>
<keyword evidence="3" id="KW-0520">NAD</keyword>
<dbReference type="Proteomes" id="UP000593758">
    <property type="component" value="Chromosome"/>
</dbReference>
<dbReference type="InterPro" id="IPR036291">
    <property type="entry name" value="NAD(P)-bd_dom_sf"/>
</dbReference>
<keyword evidence="2 4" id="KW-0560">Oxidoreductase</keyword>
<protein>
    <submittedName>
        <fullName evidence="7">Hydroxyacid dehydrogenase</fullName>
    </submittedName>
</protein>
<dbReference type="InterPro" id="IPR029753">
    <property type="entry name" value="D-isomer_DH_CS"/>
</dbReference>
<dbReference type="Pfam" id="PF00389">
    <property type="entry name" value="2-Hacid_dh"/>
    <property type="match status" value="1"/>
</dbReference>
<evidence type="ECO:0000256" key="4">
    <source>
        <dbReference type="RuleBase" id="RU003719"/>
    </source>
</evidence>
<evidence type="ECO:0000256" key="2">
    <source>
        <dbReference type="ARBA" id="ARBA00023002"/>
    </source>
</evidence>
<dbReference type="InterPro" id="IPR006139">
    <property type="entry name" value="D-isomer_2_OHA_DH_cat_dom"/>
</dbReference>
<evidence type="ECO:0000313" key="7">
    <source>
        <dbReference type="EMBL" id="QOR70557.1"/>
    </source>
</evidence>
<comment type="similarity">
    <text evidence="1 4">Belongs to the D-isomer specific 2-hydroxyacid dehydrogenase family.</text>
</comment>
<evidence type="ECO:0000259" key="5">
    <source>
        <dbReference type="Pfam" id="PF00389"/>
    </source>
</evidence>
<dbReference type="InterPro" id="IPR050857">
    <property type="entry name" value="D-2-hydroxyacid_DH"/>
</dbReference>
<evidence type="ECO:0000256" key="3">
    <source>
        <dbReference type="ARBA" id="ARBA00023027"/>
    </source>
</evidence>
<dbReference type="InterPro" id="IPR006140">
    <property type="entry name" value="D-isomer_DH_NAD-bd"/>
</dbReference>
<dbReference type="AlphaFoldDB" id="A0A7M1SU39"/>
<dbReference type="KEGG" id="halt:IM660_18545"/>
<feature type="domain" description="D-isomer specific 2-hydroxyacid dehydrogenase NAD-binding" evidence="6">
    <location>
        <begin position="124"/>
        <end position="300"/>
    </location>
</feature>
<dbReference type="EMBL" id="CP063169">
    <property type="protein sequence ID" value="QOR70557.1"/>
    <property type="molecule type" value="Genomic_DNA"/>
</dbReference>